<feature type="chain" id="PRO_5007806723" evidence="1">
    <location>
        <begin position="22"/>
        <end position="116"/>
    </location>
</feature>
<name>A0A139HMX2_9PEZI</name>
<sequence length="116" mass="12771">MFSSTILHLTLLVALINPASAKSAVVDATSKDLTSLVKRHSVTLVKSPKYEDAATFLAGLNLHLALAQIGCNKAPEKCSDIHAYLTKRLYYSWLQIISTIVSFMTNGTYPKERTSR</sequence>
<proteinExistence type="predicted"/>
<reference evidence="2 3" key="1">
    <citation type="submission" date="2015-07" db="EMBL/GenBank/DDBJ databases">
        <title>Comparative genomics of the Sigatoka disease complex on banana suggests a link between parallel evolutionary changes in Pseudocercospora fijiensis and Pseudocercospora eumusae and increased virulence on the banana host.</title>
        <authorList>
            <person name="Chang T.-C."/>
            <person name="Salvucci A."/>
            <person name="Crous P.W."/>
            <person name="Stergiopoulos I."/>
        </authorList>
    </citation>
    <scope>NUCLEOTIDE SEQUENCE [LARGE SCALE GENOMIC DNA]</scope>
    <source>
        <strain evidence="2 3">CBS 114824</strain>
    </source>
</reference>
<evidence type="ECO:0000313" key="3">
    <source>
        <dbReference type="Proteomes" id="UP000070133"/>
    </source>
</evidence>
<dbReference type="EMBL" id="LFZN01000027">
    <property type="protein sequence ID" value="KXT03756.1"/>
    <property type="molecule type" value="Genomic_DNA"/>
</dbReference>
<dbReference type="OrthoDB" id="3917128at2759"/>
<accession>A0A139HMX2</accession>
<feature type="signal peptide" evidence="1">
    <location>
        <begin position="1"/>
        <end position="21"/>
    </location>
</feature>
<gene>
    <name evidence="2" type="ORF">AC578_729</name>
</gene>
<organism evidence="2 3">
    <name type="scientific">Pseudocercospora eumusae</name>
    <dbReference type="NCBI Taxonomy" id="321146"/>
    <lineage>
        <taxon>Eukaryota</taxon>
        <taxon>Fungi</taxon>
        <taxon>Dikarya</taxon>
        <taxon>Ascomycota</taxon>
        <taxon>Pezizomycotina</taxon>
        <taxon>Dothideomycetes</taxon>
        <taxon>Dothideomycetidae</taxon>
        <taxon>Mycosphaerellales</taxon>
        <taxon>Mycosphaerellaceae</taxon>
        <taxon>Pseudocercospora</taxon>
    </lineage>
</organism>
<protein>
    <submittedName>
        <fullName evidence="2">Uncharacterized protein</fullName>
    </submittedName>
</protein>
<dbReference type="Proteomes" id="UP000070133">
    <property type="component" value="Unassembled WGS sequence"/>
</dbReference>
<evidence type="ECO:0000256" key="1">
    <source>
        <dbReference type="SAM" id="SignalP"/>
    </source>
</evidence>
<keyword evidence="1" id="KW-0732">Signal</keyword>
<evidence type="ECO:0000313" key="2">
    <source>
        <dbReference type="EMBL" id="KXT03756.1"/>
    </source>
</evidence>
<dbReference type="AlphaFoldDB" id="A0A139HMX2"/>
<comment type="caution">
    <text evidence="2">The sequence shown here is derived from an EMBL/GenBank/DDBJ whole genome shotgun (WGS) entry which is preliminary data.</text>
</comment>
<keyword evidence="3" id="KW-1185">Reference proteome</keyword>